<dbReference type="VEuPathDB" id="VectorBase:PPAI010159"/>
<protein>
    <recommendedName>
        <fullName evidence="1">Laminin G domain-containing protein</fullName>
    </recommendedName>
</protein>
<dbReference type="SUPFAM" id="SSF49899">
    <property type="entry name" value="Concanavalin A-like lectins/glucanases"/>
    <property type="match status" value="1"/>
</dbReference>
<evidence type="ECO:0000259" key="1">
    <source>
        <dbReference type="PROSITE" id="PS50025"/>
    </source>
</evidence>
<dbReference type="Gene3D" id="2.60.120.200">
    <property type="match status" value="1"/>
</dbReference>
<keyword evidence="3" id="KW-1185">Reference proteome</keyword>
<evidence type="ECO:0000313" key="3">
    <source>
        <dbReference type="Proteomes" id="UP000092462"/>
    </source>
</evidence>
<dbReference type="CDD" id="cd00110">
    <property type="entry name" value="LamG"/>
    <property type="match status" value="1"/>
</dbReference>
<dbReference type="InterPro" id="IPR013320">
    <property type="entry name" value="ConA-like_dom_sf"/>
</dbReference>
<evidence type="ECO:0000313" key="2">
    <source>
        <dbReference type="EnsemblMetazoa" id="PPAI010159-PA"/>
    </source>
</evidence>
<dbReference type="Pfam" id="PF02210">
    <property type="entry name" value="Laminin_G_2"/>
    <property type="match status" value="1"/>
</dbReference>
<dbReference type="InterPro" id="IPR001791">
    <property type="entry name" value="Laminin_G"/>
</dbReference>
<dbReference type="VEuPathDB" id="VectorBase:PPAPM1_005257"/>
<dbReference type="EMBL" id="AJVK01007778">
    <property type="status" value="NOT_ANNOTATED_CDS"/>
    <property type="molecule type" value="Genomic_DNA"/>
</dbReference>
<reference evidence="2" key="1">
    <citation type="submission" date="2022-08" db="UniProtKB">
        <authorList>
            <consortium name="EnsemblMetazoa"/>
        </authorList>
    </citation>
    <scope>IDENTIFICATION</scope>
    <source>
        <strain evidence="2">Israel</strain>
    </source>
</reference>
<organism evidence="2 3">
    <name type="scientific">Phlebotomus papatasi</name>
    <name type="common">Sandfly</name>
    <dbReference type="NCBI Taxonomy" id="29031"/>
    <lineage>
        <taxon>Eukaryota</taxon>
        <taxon>Metazoa</taxon>
        <taxon>Ecdysozoa</taxon>
        <taxon>Arthropoda</taxon>
        <taxon>Hexapoda</taxon>
        <taxon>Insecta</taxon>
        <taxon>Pterygota</taxon>
        <taxon>Neoptera</taxon>
        <taxon>Endopterygota</taxon>
        <taxon>Diptera</taxon>
        <taxon>Nematocera</taxon>
        <taxon>Psychodoidea</taxon>
        <taxon>Psychodidae</taxon>
        <taxon>Phlebotomus</taxon>
        <taxon>Phlebotomus</taxon>
    </lineage>
</organism>
<proteinExistence type="predicted"/>
<accession>A0A1B0EZN1</accession>
<name>A0A1B0EZN1_PHLPP</name>
<dbReference type="Proteomes" id="UP000092462">
    <property type="component" value="Unassembled WGS sequence"/>
</dbReference>
<sequence>EFVFRLDGQEARIRNGVLRIDDGQPHVAILKRATFQGSLELDSYIDYDEIKATNTREMILPGFLYVGGLPDIVNFTGGRYKDSFRGCVHVLQDITRGPINFGVYAVNAENVHSCSNPSWTSSSLVYSEVENLLNGVLAGGTSEIFNHNFDEINEPPPVHIIYPRPTGNITSGVPSKAHW</sequence>
<dbReference type="AlphaFoldDB" id="A0A1B0EZN1"/>
<dbReference type="PROSITE" id="PS50025">
    <property type="entry name" value="LAM_G_DOMAIN"/>
    <property type="match status" value="1"/>
</dbReference>
<feature type="domain" description="Laminin G" evidence="1">
    <location>
        <begin position="1"/>
        <end position="114"/>
    </location>
</feature>
<dbReference type="EnsemblMetazoa" id="PPAI010159-RA">
    <property type="protein sequence ID" value="PPAI010159-PA"/>
    <property type="gene ID" value="PPAI010159"/>
</dbReference>